<dbReference type="GO" id="GO:0008270">
    <property type="term" value="F:zinc ion binding"/>
    <property type="evidence" value="ECO:0007669"/>
    <property type="project" value="UniProtKB-KW"/>
</dbReference>
<dbReference type="PROSITE" id="PS50157">
    <property type="entry name" value="ZINC_FINGER_C2H2_2"/>
    <property type="match status" value="1"/>
</dbReference>
<dbReference type="InterPro" id="IPR036236">
    <property type="entry name" value="Znf_C2H2_sf"/>
</dbReference>
<feature type="domain" description="C2H2-type" evidence="3">
    <location>
        <begin position="23"/>
        <end position="50"/>
    </location>
</feature>
<dbReference type="PROSITE" id="PS00028">
    <property type="entry name" value="ZINC_FINGER_C2H2_1"/>
    <property type="match status" value="1"/>
</dbReference>
<gene>
    <name evidence="4" type="ORF">JR316_002736</name>
</gene>
<name>A0A8H8CPQ2_PSICU</name>
<dbReference type="Gene3D" id="3.30.160.60">
    <property type="entry name" value="Classic Zinc Finger"/>
    <property type="match status" value="1"/>
</dbReference>
<organism evidence="4">
    <name type="scientific">Psilocybe cubensis</name>
    <name type="common">Psychedelic mushroom</name>
    <name type="synonym">Stropharia cubensis</name>
    <dbReference type="NCBI Taxonomy" id="181762"/>
    <lineage>
        <taxon>Eukaryota</taxon>
        <taxon>Fungi</taxon>
        <taxon>Dikarya</taxon>
        <taxon>Basidiomycota</taxon>
        <taxon>Agaricomycotina</taxon>
        <taxon>Agaricomycetes</taxon>
        <taxon>Agaricomycetidae</taxon>
        <taxon>Agaricales</taxon>
        <taxon>Agaricineae</taxon>
        <taxon>Strophariaceae</taxon>
        <taxon>Psilocybe</taxon>
    </lineage>
</organism>
<comment type="caution">
    <text evidence="4">The sequence shown here is derived from an EMBL/GenBank/DDBJ whole genome shotgun (WGS) entry which is preliminary data.</text>
</comment>
<accession>A0A8H8CPQ2</accession>
<dbReference type="AlphaFoldDB" id="A0A8H8CPQ2"/>
<feature type="compositionally biased region" description="Low complexity" evidence="2">
    <location>
        <begin position="194"/>
        <end position="207"/>
    </location>
</feature>
<reference evidence="4" key="1">
    <citation type="submission" date="2021-02" db="EMBL/GenBank/DDBJ databases">
        <title>Psilocybe cubensis genome.</title>
        <authorList>
            <person name="Mckernan K.J."/>
            <person name="Crawford S."/>
            <person name="Trippe A."/>
            <person name="Kane L.T."/>
            <person name="Mclaughlin S."/>
        </authorList>
    </citation>
    <scope>NUCLEOTIDE SEQUENCE [LARGE SCALE GENOMIC DNA]</scope>
    <source>
        <strain evidence="4">MGC-MH-2018</strain>
    </source>
</reference>
<proteinExistence type="predicted"/>
<sequence length="324" mass="36099">MAESKSFPSPIDSVRRDNKDGAYHCPQCDTPFTRRSNLRRHFQIHMRNSVLKCGDCGEEYATREDFQNHSLTCYSSIAWNNPGERDFRMMQRSYLKNDPSCSPEILAPSPRAPASGFIEEGAYPPTPPNYFTNFDPQDPRYLSNQNPSSTFSPSMSHLSSSSVVNPNSLMQSSFDANFATPSSPPSSFSHRRPSVSSSISSSSTPSSPYALALTQAQGNYYGAYAGGRPDTSSAWHVPPVPLANTMEEPVYTRRQVKDMIDVVSECLIDTMENVLSRPQDSPHQEYGNGQLIHSIRDDGFRQTVLSEAIPRAYYRIQSASKPKV</sequence>
<evidence type="ECO:0000259" key="3">
    <source>
        <dbReference type="PROSITE" id="PS50157"/>
    </source>
</evidence>
<dbReference type="Pfam" id="PF00096">
    <property type="entry name" value="zf-C2H2"/>
    <property type="match status" value="1"/>
</dbReference>
<dbReference type="SMART" id="SM00355">
    <property type="entry name" value="ZnF_C2H2"/>
    <property type="match status" value="2"/>
</dbReference>
<evidence type="ECO:0000256" key="2">
    <source>
        <dbReference type="SAM" id="MobiDB-lite"/>
    </source>
</evidence>
<feature type="region of interest" description="Disordered" evidence="2">
    <location>
        <begin position="101"/>
        <end position="158"/>
    </location>
</feature>
<keyword evidence="1" id="KW-0479">Metal-binding</keyword>
<protein>
    <recommendedName>
        <fullName evidence="3">C2H2-type domain-containing protein</fullName>
    </recommendedName>
</protein>
<feature type="region of interest" description="Disordered" evidence="2">
    <location>
        <begin position="175"/>
        <end position="207"/>
    </location>
</feature>
<evidence type="ECO:0000256" key="1">
    <source>
        <dbReference type="PROSITE-ProRule" id="PRU00042"/>
    </source>
</evidence>
<dbReference type="EMBL" id="JAFIQS010000002">
    <property type="protein sequence ID" value="KAG5173226.1"/>
    <property type="molecule type" value="Genomic_DNA"/>
</dbReference>
<keyword evidence="1" id="KW-0863">Zinc-finger</keyword>
<evidence type="ECO:0000313" key="4">
    <source>
        <dbReference type="EMBL" id="KAG5173226.1"/>
    </source>
</evidence>
<dbReference type="InterPro" id="IPR013087">
    <property type="entry name" value="Znf_C2H2_type"/>
</dbReference>
<dbReference type="SUPFAM" id="SSF57667">
    <property type="entry name" value="beta-beta-alpha zinc fingers"/>
    <property type="match status" value="1"/>
</dbReference>
<feature type="compositionally biased region" description="Low complexity" evidence="2">
    <location>
        <begin position="148"/>
        <end position="158"/>
    </location>
</feature>
<keyword evidence="1" id="KW-0862">Zinc</keyword>